<dbReference type="PANTHER" id="PTHR43625">
    <property type="entry name" value="AFLATOXIN B1 ALDEHYDE REDUCTASE"/>
    <property type="match status" value="1"/>
</dbReference>
<proteinExistence type="predicted"/>
<dbReference type="OrthoDB" id="9768793at2"/>
<dbReference type="InterPro" id="IPR020471">
    <property type="entry name" value="AKR"/>
</dbReference>
<accession>S3ZSL4</accession>
<dbReference type="Proteomes" id="UP000014629">
    <property type="component" value="Unassembled WGS sequence"/>
</dbReference>
<dbReference type="NCBIfam" id="NF007695">
    <property type="entry name" value="PRK10376.1"/>
    <property type="match status" value="1"/>
</dbReference>
<dbReference type="GO" id="GO:0016491">
    <property type="term" value="F:oxidoreductase activity"/>
    <property type="evidence" value="ECO:0007669"/>
    <property type="project" value="UniProtKB-KW"/>
</dbReference>
<dbReference type="GO" id="GO:0005737">
    <property type="term" value="C:cytoplasm"/>
    <property type="evidence" value="ECO:0007669"/>
    <property type="project" value="TreeGrafter"/>
</dbReference>
<reference evidence="3 4" key="1">
    <citation type="submission" date="2013-02" db="EMBL/GenBank/DDBJ databases">
        <title>Draft Genome Sequence of Streptomyces aurantiacus, Which Produces Setomimycin.</title>
        <authorList>
            <person name="Gruening B.A."/>
            <person name="Praeg A."/>
            <person name="Erxleben A."/>
            <person name="Guenther S."/>
            <person name="Mueller M."/>
        </authorList>
    </citation>
    <scope>NUCLEOTIDE SEQUENCE [LARGE SCALE GENOMIC DNA]</scope>
    <source>
        <strain evidence="3 4">JA 4570</strain>
    </source>
</reference>
<keyword evidence="1" id="KW-0560">Oxidoreductase</keyword>
<dbReference type="PATRIC" id="fig|1286094.4.peg.388"/>
<keyword evidence="4" id="KW-1185">Reference proteome</keyword>
<protein>
    <submittedName>
        <fullName evidence="3">Putative oxidoreductase YdbC</fullName>
    </submittedName>
</protein>
<evidence type="ECO:0000256" key="1">
    <source>
        <dbReference type="ARBA" id="ARBA00023002"/>
    </source>
</evidence>
<feature type="domain" description="NADP-dependent oxidoreductase" evidence="2">
    <location>
        <begin position="25"/>
        <end position="288"/>
    </location>
</feature>
<evidence type="ECO:0000313" key="3">
    <source>
        <dbReference type="EMBL" id="EPH46426.1"/>
    </source>
</evidence>
<dbReference type="CDD" id="cd19088">
    <property type="entry name" value="AKR_AKR13B1"/>
    <property type="match status" value="1"/>
</dbReference>
<dbReference type="EMBL" id="AOPZ01000017">
    <property type="protein sequence ID" value="EPH46426.1"/>
    <property type="molecule type" value="Genomic_DNA"/>
</dbReference>
<dbReference type="RefSeq" id="WP_016638532.1">
    <property type="nucleotide sequence ID" value="NZ_AOPZ01000017.1"/>
</dbReference>
<dbReference type="InterPro" id="IPR023210">
    <property type="entry name" value="NADP_OxRdtase_dom"/>
</dbReference>
<dbReference type="PRINTS" id="PR00069">
    <property type="entry name" value="ALDKETRDTASE"/>
</dbReference>
<dbReference type="InterPro" id="IPR050791">
    <property type="entry name" value="Aldo-Keto_reductase"/>
</dbReference>
<sequence>MPNVNDIHASAAGRLLIGGDLPVQRMGFGAMRLPSRTWDGPPHDPVNARAVLRRAVELGVDHIDTAAFYFYKDLAANDFIREALHPYPEDLVIATKVGPDRDRDHNWLTPADPAKLKADVHRNLRRLGRDRLDLVYLRFHADEGPGNGRFEALAELREEGLIRHLGVSNATPEQLAEAQSVAPVTAVQNKFSPVDRGADAVAMVELCARQGIAFVPFYPLGGTGAPHIEGLRRVAERHGATAAQVGLAWSLSVSPAVLAIPGTSSLDHLEENIAAAALRLDAADLAELSGT</sequence>
<dbReference type="AlphaFoldDB" id="S3ZSL4"/>
<dbReference type="Pfam" id="PF00248">
    <property type="entry name" value="Aldo_ket_red"/>
    <property type="match status" value="1"/>
</dbReference>
<dbReference type="PANTHER" id="PTHR43625:SF40">
    <property type="entry name" value="ALDO-KETO REDUCTASE YAKC [NADP(+)]"/>
    <property type="match status" value="1"/>
</dbReference>
<dbReference type="SUPFAM" id="SSF51430">
    <property type="entry name" value="NAD(P)-linked oxidoreductase"/>
    <property type="match status" value="1"/>
</dbReference>
<evidence type="ECO:0000259" key="2">
    <source>
        <dbReference type="Pfam" id="PF00248"/>
    </source>
</evidence>
<comment type="caution">
    <text evidence="3">The sequence shown here is derived from an EMBL/GenBank/DDBJ whole genome shotgun (WGS) entry which is preliminary data.</text>
</comment>
<dbReference type="Gene3D" id="3.20.20.100">
    <property type="entry name" value="NADP-dependent oxidoreductase domain"/>
    <property type="match status" value="1"/>
</dbReference>
<dbReference type="InterPro" id="IPR036812">
    <property type="entry name" value="NAD(P)_OxRdtase_dom_sf"/>
</dbReference>
<organism evidence="3 4">
    <name type="scientific">Streptomyces aurantiacus JA 4570</name>
    <dbReference type="NCBI Taxonomy" id="1286094"/>
    <lineage>
        <taxon>Bacteria</taxon>
        <taxon>Bacillati</taxon>
        <taxon>Actinomycetota</taxon>
        <taxon>Actinomycetes</taxon>
        <taxon>Kitasatosporales</taxon>
        <taxon>Streptomycetaceae</taxon>
        <taxon>Streptomyces</taxon>
        <taxon>Streptomyces aurantiacus group</taxon>
    </lineage>
</organism>
<name>S3ZSL4_9ACTN</name>
<gene>
    <name evidence="3" type="ORF">STRAU_0398</name>
</gene>
<evidence type="ECO:0000313" key="4">
    <source>
        <dbReference type="Proteomes" id="UP000014629"/>
    </source>
</evidence>